<evidence type="ECO:0000313" key="3">
    <source>
        <dbReference type="Proteomes" id="UP000320160"/>
    </source>
</evidence>
<keyword evidence="1" id="KW-0732">Signal</keyword>
<sequence length="109" mass="11420">MMRTYSLILLPCLALSLAACGEGGVLDESVKTTVREQLVATCTATAEGQIPEGVTVDLNQVCDCAADKVLDGKSVQDLVANPPTSAEDLTQVRECLKEMGPVKLNPVGT</sequence>
<keyword evidence="3" id="KW-1185">Reference proteome</keyword>
<evidence type="ECO:0000313" key="2">
    <source>
        <dbReference type="EMBL" id="TSB05281.1"/>
    </source>
</evidence>
<accession>A0A553WKT7</accession>
<comment type="caution">
    <text evidence="2">The sequence shown here is derived from an EMBL/GenBank/DDBJ whole genome shotgun (WGS) entry which is preliminary data.</text>
</comment>
<dbReference type="RefSeq" id="WP_143776197.1">
    <property type="nucleotide sequence ID" value="NZ_VKKU01000001.1"/>
</dbReference>
<feature type="signal peptide" evidence="1">
    <location>
        <begin position="1"/>
        <end position="21"/>
    </location>
</feature>
<dbReference type="Proteomes" id="UP000320160">
    <property type="component" value="Unassembled WGS sequence"/>
</dbReference>
<gene>
    <name evidence="2" type="ORF">FOM92_07950</name>
</gene>
<dbReference type="OrthoDB" id="7595819at2"/>
<dbReference type="AlphaFoldDB" id="A0A553WKT7"/>
<evidence type="ECO:0000256" key="1">
    <source>
        <dbReference type="SAM" id="SignalP"/>
    </source>
</evidence>
<reference evidence="2 3" key="1">
    <citation type="submission" date="2019-07" db="EMBL/GenBank/DDBJ databases">
        <authorList>
            <person name="Park M."/>
        </authorList>
    </citation>
    <scope>NUCLEOTIDE SEQUENCE [LARGE SCALE GENOMIC DNA]</scope>
    <source>
        <strain evidence="2 3">KCTC32445</strain>
    </source>
</reference>
<protein>
    <recommendedName>
        <fullName evidence="4">Secreted protein</fullName>
    </recommendedName>
</protein>
<organism evidence="2 3">
    <name type="scientific">Sphingorhabdus contaminans</name>
    <dbReference type="NCBI Taxonomy" id="1343899"/>
    <lineage>
        <taxon>Bacteria</taxon>
        <taxon>Pseudomonadati</taxon>
        <taxon>Pseudomonadota</taxon>
        <taxon>Alphaproteobacteria</taxon>
        <taxon>Sphingomonadales</taxon>
        <taxon>Sphingomonadaceae</taxon>
        <taxon>Sphingorhabdus</taxon>
    </lineage>
</organism>
<proteinExistence type="predicted"/>
<dbReference type="PROSITE" id="PS51257">
    <property type="entry name" value="PROKAR_LIPOPROTEIN"/>
    <property type="match status" value="1"/>
</dbReference>
<feature type="chain" id="PRO_5021848891" description="Secreted protein" evidence="1">
    <location>
        <begin position="22"/>
        <end position="109"/>
    </location>
</feature>
<evidence type="ECO:0008006" key="4">
    <source>
        <dbReference type="Google" id="ProtNLM"/>
    </source>
</evidence>
<dbReference type="EMBL" id="VKKU01000001">
    <property type="protein sequence ID" value="TSB05281.1"/>
    <property type="molecule type" value="Genomic_DNA"/>
</dbReference>
<name>A0A553WKT7_9SPHN</name>